<reference evidence="9 10" key="1">
    <citation type="submission" date="2016-10" db="EMBL/GenBank/DDBJ databases">
        <authorList>
            <person name="de Groot N.N."/>
        </authorList>
    </citation>
    <scope>NUCLEOTIDE SEQUENCE [LARGE SCALE GENOMIC DNA]</scope>
    <source>
        <strain evidence="10">E92,LMG 26720,CCM 7988</strain>
    </source>
</reference>
<dbReference type="STRING" id="1079859.SAMN04515674_1087"/>
<evidence type="ECO:0000256" key="7">
    <source>
        <dbReference type="ARBA" id="ARBA00023136"/>
    </source>
</evidence>
<organism evidence="9 10">
    <name type="scientific">Pseudarcicella hirudinis</name>
    <dbReference type="NCBI Taxonomy" id="1079859"/>
    <lineage>
        <taxon>Bacteria</taxon>
        <taxon>Pseudomonadati</taxon>
        <taxon>Bacteroidota</taxon>
        <taxon>Cytophagia</taxon>
        <taxon>Cytophagales</taxon>
        <taxon>Flectobacillaceae</taxon>
        <taxon>Pseudarcicella</taxon>
    </lineage>
</organism>
<proteinExistence type="inferred from homology"/>
<dbReference type="Proteomes" id="UP000199306">
    <property type="component" value="Unassembled WGS sequence"/>
</dbReference>
<dbReference type="OrthoDB" id="8421744at2"/>
<dbReference type="RefSeq" id="WP_092017856.1">
    <property type="nucleotide sequence ID" value="NZ_JBHUFO010000040.1"/>
</dbReference>
<evidence type="ECO:0000256" key="4">
    <source>
        <dbReference type="ARBA" id="ARBA00022475"/>
    </source>
</evidence>
<evidence type="ECO:0000313" key="9">
    <source>
        <dbReference type="EMBL" id="SFP97393.1"/>
    </source>
</evidence>
<dbReference type="PANTHER" id="PTHR30269">
    <property type="entry name" value="TRANSMEMBRANE PROTEIN YFCA"/>
    <property type="match status" value="1"/>
</dbReference>
<keyword evidence="6 8" id="KW-1133">Transmembrane helix</keyword>
<evidence type="ECO:0000256" key="2">
    <source>
        <dbReference type="ARBA" id="ARBA00009142"/>
    </source>
</evidence>
<feature type="transmembrane region" description="Helical" evidence="8">
    <location>
        <begin position="70"/>
        <end position="89"/>
    </location>
</feature>
<evidence type="ECO:0000313" key="10">
    <source>
        <dbReference type="Proteomes" id="UP000199306"/>
    </source>
</evidence>
<comment type="subcellular location">
    <subcellularLocation>
        <location evidence="1 8">Cell membrane</location>
        <topology evidence="1 8">Multi-pass membrane protein</topology>
    </subcellularLocation>
</comment>
<evidence type="ECO:0000256" key="3">
    <source>
        <dbReference type="ARBA" id="ARBA00022448"/>
    </source>
</evidence>
<keyword evidence="3" id="KW-0813">Transport</keyword>
<dbReference type="AlphaFoldDB" id="A0A1I5UQ32"/>
<dbReference type="PANTHER" id="PTHR30269:SF37">
    <property type="entry name" value="MEMBRANE TRANSPORTER PROTEIN"/>
    <property type="match status" value="1"/>
</dbReference>
<dbReference type="GO" id="GO:0005886">
    <property type="term" value="C:plasma membrane"/>
    <property type="evidence" value="ECO:0007669"/>
    <property type="project" value="UniProtKB-SubCell"/>
</dbReference>
<comment type="similarity">
    <text evidence="2 8">Belongs to the 4-toluene sulfonate uptake permease (TSUP) (TC 2.A.102) family.</text>
</comment>
<protein>
    <recommendedName>
        <fullName evidence="8">Probable membrane transporter protein</fullName>
    </recommendedName>
</protein>
<accession>A0A1I5UQ32</accession>
<sequence length="342" mass="38359">MLSSFIILFICALLAFSLSAVCGGGAGLILMPVLGAFLPVTYVPVALSIGTFSSSFSRIIVFYSKIRWDIVRWFVPAALPAVWLGAWLLSYVNPMYIQLLMGLFLVINLPQIFKTPKPDTNSKFLPAWVLLFIGFLTGFVSGLTGAVGLLFNRFYFRYGLSKEEIVATRSANEIILHLIKLCLYASFGIITAKVISLGIAVAVAAIISSFCMKWILPRLSESVFRKVGYTAMVLSGFFMLAESGNRISNAKNINLSFTPVSDGLETRMQWKSMNIAFEFTYDEGFEYEQIIPFSDLPVQKQSFVRQFSKDADHVVIEEVFGRDQHFYELYVTRKGAIKKFDF</sequence>
<evidence type="ECO:0000256" key="5">
    <source>
        <dbReference type="ARBA" id="ARBA00022692"/>
    </source>
</evidence>
<keyword evidence="5 8" id="KW-0812">Transmembrane</keyword>
<keyword evidence="10" id="KW-1185">Reference proteome</keyword>
<name>A0A1I5UQ32_9BACT</name>
<evidence type="ECO:0000256" key="6">
    <source>
        <dbReference type="ARBA" id="ARBA00022989"/>
    </source>
</evidence>
<keyword evidence="7 8" id="KW-0472">Membrane</keyword>
<feature type="transmembrane region" description="Helical" evidence="8">
    <location>
        <begin position="125"/>
        <end position="151"/>
    </location>
</feature>
<feature type="transmembrane region" description="Helical" evidence="8">
    <location>
        <begin position="29"/>
        <end position="49"/>
    </location>
</feature>
<dbReference type="InterPro" id="IPR002781">
    <property type="entry name" value="TM_pro_TauE-like"/>
</dbReference>
<dbReference type="EMBL" id="FOXH01000008">
    <property type="protein sequence ID" value="SFP97393.1"/>
    <property type="molecule type" value="Genomic_DNA"/>
</dbReference>
<dbReference type="InterPro" id="IPR052017">
    <property type="entry name" value="TSUP"/>
</dbReference>
<evidence type="ECO:0000256" key="8">
    <source>
        <dbReference type="RuleBase" id="RU363041"/>
    </source>
</evidence>
<feature type="transmembrane region" description="Helical" evidence="8">
    <location>
        <begin position="95"/>
        <end position="113"/>
    </location>
</feature>
<dbReference type="Pfam" id="PF01925">
    <property type="entry name" value="TauE"/>
    <property type="match status" value="1"/>
</dbReference>
<feature type="transmembrane region" description="Helical" evidence="8">
    <location>
        <begin position="197"/>
        <end position="216"/>
    </location>
</feature>
<keyword evidence="4 8" id="KW-1003">Cell membrane</keyword>
<evidence type="ECO:0000256" key="1">
    <source>
        <dbReference type="ARBA" id="ARBA00004651"/>
    </source>
</evidence>
<gene>
    <name evidence="9" type="ORF">SAMN04515674_1087</name>
</gene>